<dbReference type="AlphaFoldDB" id="A0A7S2UDX5"/>
<gene>
    <name evidence="1" type="ORF">ASEP1449_LOCUS8106</name>
</gene>
<evidence type="ECO:0000313" key="1">
    <source>
        <dbReference type="EMBL" id="CAD9816274.1"/>
    </source>
</evidence>
<reference evidence="1" key="1">
    <citation type="submission" date="2021-01" db="EMBL/GenBank/DDBJ databases">
        <authorList>
            <person name="Corre E."/>
            <person name="Pelletier E."/>
            <person name="Niang G."/>
            <person name="Scheremetjew M."/>
            <person name="Finn R."/>
            <person name="Kale V."/>
            <person name="Holt S."/>
            <person name="Cochrane G."/>
            <person name="Meng A."/>
            <person name="Brown T."/>
            <person name="Cohen L."/>
        </authorList>
    </citation>
    <scope>NUCLEOTIDE SEQUENCE</scope>
    <source>
        <strain evidence="1">CCMP2084</strain>
    </source>
</reference>
<accession>A0A7S2UDX5</accession>
<name>A0A7S2UDX5_9STRA</name>
<protein>
    <submittedName>
        <fullName evidence="1">Uncharacterized protein</fullName>
    </submittedName>
</protein>
<sequence length="122" mass="13767">MERLMELFGGVAEYTTEFLLHMTTQEHDTILLEHLRVTVKNVATTNGGGAKEPLTFDWFNELKSPDNKCCVFRDAGLCGPEAPCNIILYSLLKILRVNSPSLDVLRLVQCFRSQFDDDPGMD</sequence>
<dbReference type="EMBL" id="HBHQ01012194">
    <property type="protein sequence ID" value="CAD9816274.1"/>
    <property type="molecule type" value="Transcribed_RNA"/>
</dbReference>
<organism evidence="1">
    <name type="scientific">Attheya septentrionalis</name>
    <dbReference type="NCBI Taxonomy" id="420275"/>
    <lineage>
        <taxon>Eukaryota</taxon>
        <taxon>Sar</taxon>
        <taxon>Stramenopiles</taxon>
        <taxon>Ochrophyta</taxon>
        <taxon>Bacillariophyta</taxon>
        <taxon>Coscinodiscophyceae</taxon>
        <taxon>Chaetocerotophycidae</taxon>
        <taxon>Chaetocerotales</taxon>
        <taxon>Attheyaceae</taxon>
        <taxon>Attheya</taxon>
    </lineage>
</organism>
<proteinExistence type="predicted"/>